<reference evidence="2 3" key="1">
    <citation type="journal article" date="2018" name="Nat. Ecol. Evol.">
        <title>Pezizomycetes genomes reveal the molecular basis of ectomycorrhizal truffle lifestyle.</title>
        <authorList>
            <person name="Murat C."/>
            <person name="Payen T."/>
            <person name="Noel B."/>
            <person name="Kuo A."/>
            <person name="Morin E."/>
            <person name="Chen J."/>
            <person name="Kohler A."/>
            <person name="Krizsan K."/>
            <person name="Balestrini R."/>
            <person name="Da Silva C."/>
            <person name="Montanini B."/>
            <person name="Hainaut M."/>
            <person name="Levati E."/>
            <person name="Barry K.W."/>
            <person name="Belfiori B."/>
            <person name="Cichocki N."/>
            <person name="Clum A."/>
            <person name="Dockter R.B."/>
            <person name="Fauchery L."/>
            <person name="Guy J."/>
            <person name="Iotti M."/>
            <person name="Le Tacon F."/>
            <person name="Lindquist E.A."/>
            <person name="Lipzen A."/>
            <person name="Malagnac F."/>
            <person name="Mello A."/>
            <person name="Molinier V."/>
            <person name="Miyauchi S."/>
            <person name="Poulain J."/>
            <person name="Riccioni C."/>
            <person name="Rubini A."/>
            <person name="Sitrit Y."/>
            <person name="Splivallo R."/>
            <person name="Traeger S."/>
            <person name="Wang M."/>
            <person name="Zifcakova L."/>
            <person name="Wipf D."/>
            <person name="Zambonelli A."/>
            <person name="Paolocci F."/>
            <person name="Nowrousian M."/>
            <person name="Ottonello S."/>
            <person name="Baldrian P."/>
            <person name="Spatafora J.W."/>
            <person name="Henrissat B."/>
            <person name="Nagy L.G."/>
            <person name="Aury J.M."/>
            <person name="Wincker P."/>
            <person name="Grigoriev I.V."/>
            <person name="Bonfante P."/>
            <person name="Martin F.M."/>
        </authorList>
    </citation>
    <scope>NUCLEOTIDE SEQUENCE [LARGE SCALE GENOMIC DNA]</scope>
    <source>
        <strain evidence="2 3">120613-1</strain>
    </source>
</reference>
<sequence>MTLAIIPCKHFSDTFYNSQGLFILPDFIMAQSSIVQTWSKFLFAGTVTVYVGPHRKKMEIHKKLLASISPELNKLVNNDMKEGIEGVIHLPEEGEDLINLFTEWAYTGEYKMKEGQLSTTAKDPYMGMGQLPQYRDIWSILRMYLELYIFSDKFNIPTLMKLAKAKFYTEISSITIAGDSHVLGLISILEYAYDKFSHSDPICLYLARDSASKLKSLWRKDNFIKFASNRPEFMKEFLANLTPRKVKAAPA</sequence>
<dbReference type="CDD" id="cd18186">
    <property type="entry name" value="BTB_POZ_ZBTB_KLHL-like"/>
    <property type="match status" value="1"/>
</dbReference>
<feature type="domain" description="BTB" evidence="1">
    <location>
        <begin position="45"/>
        <end position="114"/>
    </location>
</feature>
<dbReference type="InterPro" id="IPR000210">
    <property type="entry name" value="BTB/POZ_dom"/>
</dbReference>
<evidence type="ECO:0000313" key="3">
    <source>
        <dbReference type="Proteomes" id="UP000276215"/>
    </source>
</evidence>
<dbReference type="InterPro" id="IPR011333">
    <property type="entry name" value="SKP1/BTB/POZ_sf"/>
</dbReference>
<dbReference type="SUPFAM" id="SSF54695">
    <property type="entry name" value="POZ domain"/>
    <property type="match status" value="1"/>
</dbReference>
<dbReference type="Proteomes" id="UP000276215">
    <property type="component" value="Unassembled WGS sequence"/>
</dbReference>
<organism evidence="2 3">
    <name type="scientific">Choiromyces venosus 120613-1</name>
    <dbReference type="NCBI Taxonomy" id="1336337"/>
    <lineage>
        <taxon>Eukaryota</taxon>
        <taxon>Fungi</taxon>
        <taxon>Dikarya</taxon>
        <taxon>Ascomycota</taxon>
        <taxon>Pezizomycotina</taxon>
        <taxon>Pezizomycetes</taxon>
        <taxon>Pezizales</taxon>
        <taxon>Tuberaceae</taxon>
        <taxon>Choiromyces</taxon>
    </lineage>
</organism>
<dbReference type="AlphaFoldDB" id="A0A3N4IWA0"/>
<dbReference type="PANTHER" id="PTHR47843:SF2">
    <property type="entry name" value="BTB DOMAIN-CONTAINING PROTEIN"/>
    <property type="match status" value="1"/>
</dbReference>
<name>A0A3N4IWA0_9PEZI</name>
<dbReference type="OrthoDB" id="6359816at2759"/>
<dbReference type="PROSITE" id="PS50097">
    <property type="entry name" value="BTB"/>
    <property type="match status" value="1"/>
</dbReference>
<dbReference type="EMBL" id="ML120601">
    <property type="protein sequence ID" value="RPA89227.1"/>
    <property type="molecule type" value="Genomic_DNA"/>
</dbReference>
<dbReference type="Gene3D" id="3.30.710.10">
    <property type="entry name" value="Potassium Channel Kv1.1, Chain A"/>
    <property type="match status" value="1"/>
</dbReference>
<evidence type="ECO:0000313" key="2">
    <source>
        <dbReference type="EMBL" id="RPA89227.1"/>
    </source>
</evidence>
<evidence type="ECO:0000259" key="1">
    <source>
        <dbReference type="PROSITE" id="PS50097"/>
    </source>
</evidence>
<accession>A0A3N4IWA0</accession>
<protein>
    <recommendedName>
        <fullName evidence="1">BTB domain-containing protein</fullName>
    </recommendedName>
</protein>
<keyword evidence="3" id="KW-1185">Reference proteome</keyword>
<dbReference type="PANTHER" id="PTHR47843">
    <property type="entry name" value="BTB DOMAIN-CONTAINING PROTEIN-RELATED"/>
    <property type="match status" value="1"/>
</dbReference>
<proteinExistence type="predicted"/>
<gene>
    <name evidence="2" type="ORF">L873DRAFT_704228</name>
</gene>